<dbReference type="InterPro" id="IPR009057">
    <property type="entry name" value="Homeodomain-like_sf"/>
</dbReference>
<dbReference type="InterPro" id="IPR018060">
    <property type="entry name" value="HTH_AraC"/>
</dbReference>
<evidence type="ECO:0000256" key="2">
    <source>
        <dbReference type="ARBA" id="ARBA00023125"/>
    </source>
</evidence>
<accession>A0A291RLU1</accession>
<organism evidence="5 6">
    <name type="scientific">Nocardia terpenica</name>
    <dbReference type="NCBI Taxonomy" id="455432"/>
    <lineage>
        <taxon>Bacteria</taxon>
        <taxon>Bacillati</taxon>
        <taxon>Actinomycetota</taxon>
        <taxon>Actinomycetes</taxon>
        <taxon>Mycobacteriales</taxon>
        <taxon>Nocardiaceae</taxon>
        <taxon>Nocardia</taxon>
    </lineage>
</organism>
<keyword evidence="2" id="KW-0238">DNA-binding</keyword>
<dbReference type="SMART" id="SM00342">
    <property type="entry name" value="HTH_ARAC"/>
    <property type="match status" value="1"/>
</dbReference>
<dbReference type="Proteomes" id="UP000221961">
    <property type="component" value="Chromosome"/>
</dbReference>
<gene>
    <name evidence="5" type="ORF">CRH09_20750</name>
</gene>
<evidence type="ECO:0000313" key="5">
    <source>
        <dbReference type="EMBL" id="ATL68250.1"/>
    </source>
</evidence>
<dbReference type="InterPro" id="IPR050204">
    <property type="entry name" value="AraC_XylS_family_regulators"/>
</dbReference>
<dbReference type="PROSITE" id="PS01124">
    <property type="entry name" value="HTH_ARAC_FAMILY_2"/>
    <property type="match status" value="1"/>
</dbReference>
<name>A0A291RLU1_9NOCA</name>
<dbReference type="Gene3D" id="1.10.10.60">
    <property type="entry name" value="Homeodomain-like"/>
    <property type="match status" value="2"/>
</dbReference>
<evidence type="ECO:0000256" key="3">
    <source>
        <dbReference type="ARBA" id="ARBA00023163"/>
    </source>
</evidence>
<sequence length="162" mass="18013">MCPMRGLSEWWPQGREDRMYGSVDSMQHTLSGGSDGGALVERRVRDSELVPGEAGSPVQRAVVYMQDQMQRTVTLAELAGVARLSPYHFLRMFKRATGHTPHRYLTLLRIAEVKRLLERGATVVAAAQLCGFYSAAHLSAVFVRETGVRPSRWQPPGKPTGF</sequence>
<dbReference type="SUPFAM" id="SSF46689">
    <property type="entry name" value="Homeodomain-like"/>
    <property type="match status" value="2"/>
</dbReference>
<feature type="domain" description="HTH araC/xylS-type" evidence="4">
    <location>
        <begin position="59"/>
        <end position="156"/>
    </location>
</feature>
<keyword evidence="3" id="KW-0804">Transcription</keyword>
<protein>
    <recommendedName>
        <fullName evidence="4">HTH araC/xylS-type domain-containing protein</fullName>
    </recommendedName>
</protein>
<dbReference type="AlphaFoldDB" id="A0A291RLU1"/>
<dbReference type="GO" id="GO:0003700">
    <property type="term" value="F:DNA-binding transcription factor activity"/>
    <property type="evidence" value="ECO:0007669"/>
    <property type="project" value="InterPro"/>
</dbReference>
<reference evidence="5 6" key="1">
    <citation type="submission" date="2017-10" db="EMBL/GenBank/DDBJ databases">
        <title>Comparative genomics between pathogenic Norcardia.</title>
        <authorList>
            <person name="Zeng L."/>
        </authorList>
    </citation>
    <scope>NUCLEOTIDE SEQUENCE [LARGE SCALE GENOMIC DNA]</scope>
    <source>
        <strain evidence="5 6">NC_YFY_NT001</strain>
    </source>
</reference>
<dbReference type="EMBL" id="CP023778">
    <property type="protein sequence ID" value="ATL68250.1"/>
    <property type="molecule type" value="Genomic_DNA"/>
</dbReference>
<dbReference type="Pfam" id="PF12833">
    <property type="entry name" value="HTH_18"/>
    <property type="match status" value="1"/>
</dbReference>
<keyword evidence="1" id="KW-0805">Transcription regulation</keyword>
<evidence type="ECO:0000256" key="1">
    <source>
        <dbReference type="ARBA" id="ARBA00023015"/>
    </source>
</evidence>
<dbReference type="PANTHER" id="PTHR46796">
    <property type="entry name" value="HTH-TYPE TRANSCRIPTIONAL ACTIVATOR RHAS-RELATED"/>
    <property type="match status" value="1"/>
</dbReference>
<dbReference type="KEGG" id="ntp:CRH09_20750"/>
<evidence type="ECO:0000259" key="4">
    <source>
        <dbReference type="PROSITE" id="PS01124"/>
    </source>
</evidence>
<evidence type="ECO:0000313" key="6">
    <source>
        <dbReference type="Proteomes" id="UP000221961"/>
    </source>
</evidence>
<proteinExistence type="predicted"/>
<dbReference type="GO" id="GO:0043565">
    <property type="term" value="F:sequence-specific DNA binding"/>
    <property type="evidence" value="ECO:0007669"/>
    <property type="project" value="InterPro"/>
</dbReference>